<organism evidence="1">
    <name type="scientific">hydrothermal vent metagenome</name>
    <dbReference type="NCBI Taxonomy" id="652676"/>
    <lineage>
        <taxon>unclassified sequences</taxon>
        <taxon>metagenomes</taxon>
        <taxon>ecological metagenomes</taxon>
    </lineage>
</organism>
<sequence length="216" mass="25160">MAKKSLYLFIPLFLLANTSVWSANAQSPSLFGYAQIQKQNLDIFPQWLSVIERHLLSVNDSKSCQVTHFNQCHLKQWQSFLQKIKPLPVMEQIQQVNHYANNKVYTLDIENYGIADYWATPKEFLLNSGDCEDYAIIKMLSMKWLGYDVDSMRVVVVQDTNLRISHAVMAIEKNNDILILDNQIEEVISHSDIYHYVPVYSVNQGYWWMHVPNLSN</sequence>
<dbReference type="Pfam" id="PF06035">
    <property type="entry name" value="Peptidase_C93"/>
    <property type="match status" value="1"/>
</dbReference>
<dbReference type="Gene3D" id="3.10.620.30">
    <property type="match status" value="1"/>
</dbReference>
<dbReference type="EMBL" id="UOFE01000044">
    <property type="protein sequence ID" value="VAW54842.1"/>
    <property type="molecule type" value="Genomic_DNA"/>
</dbReference>
<gene>
    <name evidence="1" type="ORF">MNBD_GAMMA05-1813</name>
</gene>
<dbReference type="AlphaFoldDB" id="A0A3B0WUN0"/>
<dbReference type="InterPro" id="IPR010319">
    <property type="entry name" value="Transglutaminase-like_Cys_pept"/>
</dbReference>
<name>A0A3B0WUN0_9ZZZZ</name>
<accession>A0A3B0WUN0</accession>
<dbReference type="PANTHER" id="PTHR39327:SF1">
    <property type="entry name" value="BLR5470 PROTEIN"/>
    <property type="match status" value="1"/>
</dbReference>
<dbReference type="PANTHER" id="PTHR39327">
    <property type="match status" value="1"/>
</dbReference>
<proteinExistence type="predicted"/>
<protein>
    <recommendedName>
        <fullName evidence="2">FIGfam010717</fullName>
    </recommendedName>
</protein>
<evidence type="ECO:0008006" key="2">
    <source>
        <dbReference type="Google" id="ProtNLM"/>
    </source>
</evidence>
<reference evidence="1" key="1">
    <citation type="submission" date="2018-06" db="EMBL/GenBank/DDBJ databases">
        <authorList>
            <person name="Zhirakovskaya E."/>
        </authorList>
    </citation>
    <scope>NUCLEOTIDE SEQUENCE</scope>
</reference>
<evidence type="ECO:0000313" key="1">
    <source>
        <dbReference type="EMBL" id="VAW54842.1"/>
    </source>
</evidence>